<dbReference type="InterPro" id="IPR050834">
    <property type="entry name" value="Glycosyltransf_2"/>
</dbReference>
<keyword evidence="7" id="KW-1185">Reference proteome</keyword>
<sequence>MPIALEREPREPHTLPVPDAPEADRLPAELAAARAVAERERRRAEALEDRLRAVEGALRDVEASRAWRAALLYYRVRDALPAAAWARRAARALRRSVRARRGAGGAERAPARLPSASGAGPLAGMTLGHRGRVSVVLPVFDQADLLPAAIESVLAQTHRDLELIVVNDGSRDGVERVLDRYADHPRVVVLTQPNQKLPSALNSGFAVATGEWFTWTSADNLMLPNQLEVLLSRLRARPDLAMVYSDYQAIDGEGRPLRDPAFRPQDQDPRDPSRMRLPREVTTENLLRSGDNFIGASFLYRRDAARLLGPYAEDTFGGEDYDYWLRMHALFGIGHVDEVLYRYRVHENSLNARARALRIADAVDRLRARHEARLAALAAPLAWRCTGVAVPGVRLAGPGEPCDVSAHLLSRRDDPAVEEAARRPEALQVCVVDRPLDALEREVLARYDLLLTREPGAQALASRWFPERAFLLDPAAGAPLLARVAAYRLFEKRRVPAPRQPPARVYPVAAPLRVGLQAEGLDRGGLEQVVADLALNLPRERIRATVLVHARAPGAIGARLREAGVDLVITGGDERRLARAAEERKLQVMSLHYSVAGARDLGRRGIASAYTAHNAYVWMEGAERARRAAALRAMDLVVAVSTPVERYVEEVFGVDARRVRVIPNGLDVRGLEAPPASRAALGIGAGDVVFVQVGRFAREKLQGVTVEAFRRIAGALPGAHLVLAGAPADAAYAAEVTAAIRRTGLEDRVHQVHQAGRTEVAGLLRSCDCLVQPSLVEGWSVAVMEAMYHGLPLVLTDVGSAREVVRGGIGLVLPNPYPRLATLDLAALRALARSYPEANLAALAEAMREVGLHRDAWRTRAAAGRARVLGELDVASMARAYADAFEDAWRRARKPAQG</sequence>
<dbReference type="KEGG" id="acp:A2cp1_1497"/>
<dbReference type="AlphaFoldDB" id="B8J4Y6"/>
<evidence type="ECO:0000313" key="6">
    <source>
        <dbReference type="EMBL" id="ACL64841.1"/>
    </source>
</evidence>
<dbReference type="GO" id="GO:0016757">
    <property type="term" value="F:glycosyltransferase activity"/>
    <property type="evidence" value="ECO:0007669"/>
    <property type="project" value="InterPro"/>
</dbReference>
<proteinExistence type="predicted"/>
<feature type="coiled-coil region" evidence="1">
    <location>
        <begin position="30"/>
        <end position="64"/>
    </location>
</feature>
<evidence type="ECO:0000259" key="5">
    <source>
        <dbReference type="Pfam" id="PF13439"/>
    </source>
</evidence>
<keyword evidence="6" id="KW-0808">Transferase</keyword>
<dbReference type="Gene3D" id="3.90.550.10">
    <property type="entry name" value="Spore Coat Polysaccharide Biosynthesis Protein SpsA, Chain A"/>
    <property type="match status" value="1"/>
</dbReference>
<dbReference type="InterPro" id="IPR028098">
    <property type="entry name" value="Glyco_trans_4-like_N"/>
</dbReference>
<feature type="region of interest" description="Disordered" evidence="2">
    <location>
        <begin position="254"/>
        <end position="276"/>
    </location>
</feature>
<accession>B8J4Y6</accession>
<organism evidence="6 7">
    <name type="scientific">Anaeromyxobacter dehalogenans (strain ATCC BAA-258 / DSM 21875 / 2CP-1)</name>
    <dbReference type="NCBI Taxonomy" id="455488"/>
    <lineage>
        <taxon>Bacteria</taxon>
        <taxon>Pseudomonadati</taxon>
        <taxon>Myxococcota</taxon>
        <taxon>Myxococcia</taxon>
        <taxon>Myxococcales</taxon>
        <taxon>Cystobacterineae</taxon>
        <taxon>Anaeromyxobacteraceae</taxon>
        <taxon>Anaeromyxobacter</taxon>
    </lineage>
</organism>
<dbReference type="PANTHER" id="PTHR43685">
    <property type="entry name" value="GLYCOSYLTRANSFERASE"/>
    <property type="match status" value="1"/>
</dbReference>
<gene>
    <name evidence="6" type="ordered locus">A2cp1_1497</name>
</gene>
<dbReference type="SUPFAM" id="SSF53448">
    <property type="entry name" value="Nucleotide-diphospho-sugar transferases"/>
    <property type="match status" value="1"/>
</dbReference>
<dbReference type="CDD" id="cd03801">
    <property type="entry name" value="GT4_PimA-like"/>
    <property type="match status" value="1"/>
</dbReference>
<evidence type="ECO:0000259" key="4">
    <source>
        <dbReference type="Pfam" id="PF00535"/>
    </source>
</evidence>
<dbReference type="PANTHER" id="PTHR43685:SF2">
    <property type="entry name" value="GLYCOSYLTRANSFERASE 2-LIKE DOMAIN-CONTAINING PROTEIN"/>
    <property type="match status" value="1"/>
</dbReference>
<dbReference type="RefSeq" id="WP_012632781.1">
    <property type="nucleotide sequence ID" value="NC_011891.1"/>
</dbReference>
<dbReference type="InterPro" id="IPR029044">
    <property type="entry name" value="Nucleotide-diphossugar_trans"/>
</dbReference>
<evidence type="ECO:0000259" key="3">
    <source>
        <dbReference type="Pfam" id="PF00534"/>
    </source>
</evidence>
<evidence type="ECO:0000256" key="1">
    <source>
        <dbReference type="SAM" id="Coils"/>
    </source>
</evidence>
<feature type="domain" description="Glycosyltransferase subfamily 4-like N-terminal" evidence="5">
    <location>
        <begin position="524"/>
        <end position="668"/>
    </location>
</feature>
<evidence type="ECO:0000313" key="7">
    <source>
        <dbReference type="Proteomes" id="UP000007089"/>
    </source>
</evidence>
<dbReference type="CAZy" id="GT2">
    <property type="family name" value="Glycosyltransferase Family 2"/>
</dbReference>
<dbReference type="SUPFAM" id="SSF53756">
    <property type="entry name" value="UDP-Glycosyltransferase/glycogen phosphorylase"/>
    <property type="match status" value="1"/>
</dbReference>
<dbReference type="HOGENOM" id="CLU_361192_0_0_7"/>
<dbReference type="EMBL" id="CP001359">
    <property type="protein sequence ID" value="ACL64841.1"/>
    <property type="molecule type" value="Genomic_DNA"/>
</dbReference>
<keyword evidence="1" id="KW-0175">Coiled coil</keyword>
<dbReference type="Pfam" id="PF13439">
    <property type="entry name" value="Glyco_transf_4"/>
    <property type="match status" value="1"/>
</dbReference>
<dbReference type="Pfam" id="PF00535">
    <property type="entry name" value="Glycos_transf_2"/>
    <property type="match status" value="1"/>
</dbReference>
<reference evidence="6" key="1">
    <citation type="submission" date="2009-01" db="EMBL/GenBank/DDBJ databases">
        <title>Complete sequence of Anaeromyxobacter dehalogenans 2CP-1.</title>
        <authorList>
            <consortium name="US DOE Joint Genome Institute"/>
            <person name="Lucas S."/>
            <person name="Copeland A."/>
            <person name="Lapidus A."/>
            <person name="Glavina del Rio T."/>
            <person name="Dalin E."/>
            <person name="Tice H."/>
            <person name="Bruce D."/>
            <person name="Goodwin L."/>
            <person name="Pitluck S."/>
            <person name="Saunders E."/>
            <person name="Brettin T."/>
            <person name="Detter J.C."/>
            <person name="Han C."/>
            <person name="Larimer F."/>
            <person name="Land M."/>
            <person name="Hauser L."/>
            <person name="Kyrpides N."/>
            <person name="Ovchinnikova G."/>
            <person name="Beliaev A.S."/>
            <person name="Richardson P."/>
        </authorList>
    </citation>
    <scope>NUCLEOTIDE SEQUENCE</scope>
    <source>
        <strain evidence="6">2CP-1</strain>
    </source>
</reference>
<dbReference type="Gene3D" id="3.40.50.2000">
    <property type="entry name" value="Glycogen Phosphorylase B"/>
    <property type="match status" value="2"/>
</dbReference>
<dbReference type="InterPro" id="IPR001296">
    <property type="entry name" value="Glyco_trans_1"/>
</dbReference>
<feature type="domain" description="Glycosyltransferase 2-like" evidence="4">
    <location>
        <begin position="134"/>
        <end position="305"/>
    </location>
</feature>
<dbReference type="Pfam" id="PF00534">
    <property type="entry name" value="Glycos_transf_1"/>
    <property type="match status" value="1"/>
</dbReference>
<dbReference type="CAZy" id="GT4">
    <property type="family name" value="Glycosyltransferase Family 4"/>
</dbReference>
<protein>
    <submittedName>
        <fullName evidence="6">Glycosyl transferase family 2</fullName>
    </submittedName>
</protein>
<feature type="compositionally biased region" description="Basic and acidic residues" evidence="2">
    <location>
        <begin position="1"/>
        <end position="13"/>
    </location>
</feature>
<evidence type="ECO:0000256" key="2">
    <source>
        <dbReference type="SAM" id="MobiDB-lite"/>
    </source>
</evidence>
<dbReference type="SMR" id="B8J4Y6"/>
<dbReference type="InterPro" id="IPR001173">
    <property type="entry name" value="Glyco_trans_2-like"/>
</dbReference>
<name>B8J4Y6_ANAD2</name>
<feature type="domain" description="Glycosyl transferase family 1" evidence="3">
    <location>
        <begin position="677"/>
        <end position="816"/>
    </location>
</feature>
<dbReference type="Proteomes" id="UP000007089">
    <property type="component" value="Chromosome"/>
</dbReference>
<feature type="region of interest" description="Disordered" evidence="2">
    <location>
        <begin position="1"/>
        <end position="24"/>
    </location>
</feature>